<dbReference type="Gene3D" id="1.20.58.530">
    <property type="match status" value="1"/>
</dbReference>
<dbReference type="GO" id="GO:0032469">
    <property type="term" value="P:endoplasmic reticulum calcium ion homeostasis"/>
    <property type="evidence" value="ECO:0007669"/>
    <property type="project" value="InterPro"/>
</dbReference>
<dbReference type="GO" id="GO:0005509">
    <property type="term" value="F:calcium ion binding"/>
    <property type="evidence" value="ECO:0007669"/>
    <property type="project" value="InterPro"/>
</dbReference>
<dbReference type="AlphaFoldDB" id="A0A2R5GHD1"/>
<keyword evidence="8" id="KW-0472">Membrane</keyword>
<dbReference type="InterPro" id="IPR036961">
    <property type="entry name" value="Kinesin_motor_dom_sf"/>
</dbReference>
<dbReference type="InterPro" id="IPR012879">
    <property type="entry name" value="CCDC47"/>
</dbReference>
<comment type="caution">
    <text evidence="6">Lacks conserved residue(s) required for the propagation of feature annotation.</text>
</comment>
<proteinExistence type="inferred from homology"/>
<dbReference type="GO" id="GO:0016459">
    <property type="term" value="C:myosin complex"/>
    <property type="evidence" value="ECO:0007669"/>
    <property type="project" value="UniProtKB-KW"/>
</dbReference>
<comment type="caution">
    <text evidence="10">The sequence shown here is derived from an EMBL/GenBank/DDBJ whole genome shotgun (WGS) entry which is preliminary data.</text>
</comment>
<feature type="region of interest" description="Disordered" evidence="7">
    <location>
        <begin position="1120"/>
        <end position="1185"/>
    </location>
</feature>
<evidence type="ECO:0000256" key="8">
    <source>
        <dbReference type="SAM" id="Phobius"/>
    </source>
</evidence>
<evidence type="ECO:0000256" key="6">
    <source>
        <dbReference type="PROSITE-ProRule" id="PRU00782"/>
    </source>
</evidence>
<keyword evidence="2 6" id="KW-0067">ATP-binding</keyword>
<keyword evidence="5 6" id="KW-0009">Actin-binding</keyword>
<sequence length="1199" mass="133887">MEVLNMPFVGLFLAYVVIFCIGSWLNCRLATRWLQDVWPVLSAEFHCVGIPLRTTEELKTKQIAQPFRSGVLQAENYRSFRLYASGRRNCMCCLIDLDFRPRQDCLALSYSLLSEWRDLLFVDVPFIPGKVEPFVFSILRRKDLAFAKQTMHDVAAYTRPVPLELLPSGLLCMTDCSELVAHFLSPSIVKSLQALREYIELIHISDENTISCFGPNQVHREAMRFRLRMPRSAQDRRALLSLVFSFEGREQVQQQQQHEGLFVWVVGSTTNVYETGKLVNLLPDGKFEVAMVESGETRSIARRLLFPASEKDPLETSDLTQLDFINEANLLWALQKRTEADLPYSFIGPVLVAVNPLIAIPDPEGVEAGATRMPHVPHPYTLAERMLLQLELSQLQGHPRSQSVIISGESGSGKTVTAKMVLQHSIHSDCPLDERLLQANPILEAFGNASTLRNDNSSRFGKFFKLFFDEDGNVDGATLETYLLERSRVTRHVHGERNFHIFYALLAGDASHMGVDEAFREKLGLVDRDFNYAKMRNGARPARLLAKDMETLEHVMRAFSSIGIADDASERILETLAGLLHLGNLVFIDEGSTYDGEQAELIADSDALVHLCALWGLASHAEASRLLCERTINVGRETTRVPLSVEQAQKARDAVAKDVYARLFQWICARVNQSLEGLASVASFADMPFVGVLDIFGFESFEQNGLEQLLINYANERLQASFNMHVLQDEADLYMREGLVSAGSYSRARGFSESPRRGLRAGSNSPAVPRVSAAASDVIEEVLELLDEEAQRLDGSDLGLNRRIQDQLASNKSLRTPHPSRRAEQFIIAHTAGHVTYTVGTFLERNDDVLPKETLDVLRRVDNQVLAEAFTDARSHAHARSSKSRHKTGARNAGKQLSVSGKFVCQIEDLVESLDATSCSYVRCIKPNPIMRRDDPEKDIPTSTAKKRSSGKETKSADDATPSFPWFDRRYVSAQIKSLCLPQAALTLRDGLPVRLQLDELMSILDPAIQGPVERACHSHGLGRMTRFLPVMLGAFGVESSAYRLGATQVFFHNDQVDQLQTALRRIDNWVGDDSQFADDGDYLQLYRGAKGRERALDRIAEVEANEALLEEAAIADQEMSSDLEDENDGPRVNAGSTGGNSLHSQSQPRGSFHSRSQFKFEGTRKGTSIGRTPPFNSTGFAQKRTADRRISRCARCHC</sequence>
<evidence type="ECO:0000256" key="5">
    <source>
        <dbReference type="ARBA" id="ARBA00023203"/>
    </source>
</evidence>
<keyword evidence="11" id="KW-1185">Reference proteome</keyword>
<dbReference type="GO" id="GO:0000146">
    <property type="term" value="F:microfilament motor activity"/>
    <property type="evidence" value="ECO:0007669"/>
    <property type="project" value="TreeGrafter"/>
</dbReference>
<dbReference type="OrthoDB" id="6108017at2759"/>
<evidence type="ECO:0000256" key="2">
    <source>
        <dbReference type="ARBA" id="ARBA00022840"/>
    </source>
</evidence>
<evidence type="ECO:0000313" key="10">
    <source>
        <dbReference type="EMBL" id="GBG30327.1"/>
    </source>
</evidence>
<evidence type="ECO:0000256" key="4">
    <source>
        <dbReference type="ARBA" id="ARBA00023175"/>
    </source>
</evidence>
<dbReference type="Pfam" id="PF00063">
    <property type="entry name" value="Myosin_head"/>
    <property type="match status" value="2"/>
</dbReference>
<dbReference type="GO" id="GO:0016020">
    <property type="term" value="C:membrane"/>
    <property type="evidence" value="ECO:0007669"/>
    <property type="project" value="TreeGrafter"/>
</dbReference>
<dbReference type="Gene3D" id="3.40.850.10">
    <property type="entry name" value="Kinesin motor domain"/>
    <property type="match status" value="1"/>
</dbReference>
<feature type="compositionally biased region" description="Polar residues" evidence="7">
    <location>
        <begin position="1166"/>
        <end position="1181"/>
    </location>
</feature>
<feature type="compositionally biased region" description="Basic residues" evidence="7">
    <location>
        <begin position="876"/>
        <end position="889"/>
    </location>
</feature>
<dbReference type="EMBL" id="BEYU01000074">
    <property type="protein sequence ID" value="GBG30327.1"/>
    <property type="molecule type" value="Genomic_DNA"/>
</dbReference>
<dbReference type="SUPFAM" id="SSF52540">
    <property type="entry name" value="P-loop containing nucleoside triphosphate hydrolases"/>
    <property type="match status" value="1"/>
</dbReference>
<name>A0A2R5GHD1_9STRA</name>
<dbReference type="InterPro" id="IPR001609">
    <property type="entry name" value="Myosin_head_motor_dom-like"/>
</dbReference>
<gene>
    <name evidence="10" type="ORF">FCC1311_065462</name>
</gene>
<feature type="binding site" evidence="6">
    <location>
        <begin position="408"/>
        <end position="415"/>
    </location>
    <ligand>
        <name>ATP</name>
        <dbReference type="ChEBI" id="CHEBI:30616"/>
    </ligand>
</feature>
<evidence type="ECO:0000256" key="7">
    <source>
        <dbReference type="SAM" id="MobiDB-lite"/>
    </source>
</evidence>
<dbReference type="Gene3D" id="1.10.10.820">
    <property type="match status" value="1"/>
</dbReference>
<feature type="region of interest" description="Disordered" evidence="7">
    <location>
        <begin position="873"/>
        <end position="893"/>
    </location>
</feature>
<keyword evidence="3 6" id="KW-0518">Myosin</keyword>
<dbReference type="PANTHER" id="PTHR13140:SF845">
    <property type="entry name" value="MYOSIN-LIKE PROTEIN"/>
    <property type="match status" value="1"/>
</dbReference>
<comment type="similarity">
    <text evidence="6">Belongs to the TRAFAC class myosin-kinesin ATPase superfamily. Myosin family.</text>
</comment>
<dbReference type="PROSITE" id="PS51456">
    <property type="entry name" value="MYOSIN_MOTOR"/>
    <property type="match status" value="1"/>
</dbReference>
<dbReference type="PANTHER" id="PTHR13140">
    <property type="entry name" value="MYOSIN"/>
    <property type="match status" value="1"/>
</dbReference>
<organism evidence="10 11">
    <name type="scientific">Hondaea fermentalgiana</name>
    <dbReference type="NCBI Taxonomy" id="2315210"/>
    <lineage>
        <taxon>Eukaryota</taxon>
        <taxon>Sar</taxon>
        <taxon>Stramenopiles</taxon>
        <taxon>Bigyra</taxon>
        <taxon>Labyrinthulomycetes</taxon>
        <taxon>Thraustochytrida</taxon>
        <taxon>Thraustochytriidae</taxon>
        <taxon>Hondaea</taxon>
    </lineage>
</organism>
<accession>A0A2R5GHD1</accession>
<dbReference type="PRINTS" id="PR00193">
    <property type="entry name" value="MYOSINHEAVY"/>
</dbReference>
<feature type="compositionally biased region" description="Polar residues" evidence="7">
    <location>
        <begin position="1140"/>
        <end position="1158"/>
    </location>
</feature>
<dbReference type="Proteomes" id="UP000241890">
    <property type="component" value="Unassembled WGS sequence"/>
</dbReference>
<dbReference type="GO" id="GO:0007015">
    <property type="term" value="P:actin filament organization"/>
    <property type="evidence" value="ECO:0007669"/>
    <property type="project" value="TreeGrafter"/>
</dbReference>
<dbReference type="InterPro" id="IPR027417">
    <property type="entry name" value="P-loop_NTPase"/>
</dbReference>
<dbReference type="Pfam" id="PF07946">
    <property type="entry name" value="CCDC47"/>
    <property type="match status" value="1"/>
</dbReference>
<evidence type="ECO:0000256" key="3">
    <source>
        <dbReference type="ARBA" id="ARBA00023123"/>
    </source>
</evidence>
<evidence type="ECO:0000256" key="1">
    <source>
        <dbReference type="ARBA" id="ARBA00022741"/>
    </source>
</evidence>
<feature type="transmembrane region" description="Helical" evidence="8">
    <location>
        <begin position="7"/>
        <end position="25"/>
    </location>
</feature>
<feature type="region of interest" description="Disordered" evidence="7">
    <location>
        <begin position="932"/>
        <end position="961"/>
    </location>
</feature>
<keyword evidence="8" id="KW-0812">Transmembrane</keyword>
<feature type="domain" description="Myosin motor" evidence="9">
    <location>
        <begin position="314"/>
        <end position="1065"/>
    </location>
</feature>
<evidence type="ECO:0000313" key="11">
    <source>
        <dbReference type="Proteomes" id="UP000241890"/>
    </source>
</evidence>
<protein>
    <submittedName>
        <fullName evidence="10">Unconventional myosin-Va</fullName>
    </submittedName>
</protein>
<keyword evidence="1 6" id="KW-0547">Nucleotide-binding</keyword>
<dbReference type="Gene3D" id="1.20.120.720">
    <property type="entry name" value="Myosin VI head, motor domain, U50 subdomain"/>
    <property type="match status" value="1"/>
</dbReference>
<dbReference type="InParanoid" id="A0A2R5GHD1"/>
<keyword evidence="8" id="KW-1133">Transmembrane helix</keyword>
<dbReference type="CDD" id="cd00124">
    <property type="entry name" value="MYSc"/>
    <property type="match status" value="1"/>
</dbReference>
<dbReference type="GO" id="GO:0051015">
    <property type="term" value="F:actin filament binding"/>
    <property type="evidence" value="ECO:0007669"/>
    <property type="project" value="TreeGrafter"/>
</dbReference>
<reference evidence="10 11" key="1">
    <citation type="submission" date="2017-12" db="EMBL/GenBank/DDBJ databases">
        <title>Sequencing, de novo assembly and annotation of complete genome of a new Thraustochytrid species, strain FCC1311.</title>
        <authorList>
            <person name="Sedici K."/>
            <person name="Godart F."/>
            <person name="Aiese Cigliano R."/>
            <person name="Sanseverino W."/>
            <person name="Barakat M."/>
            <person name="Ortet P."/>
            <person name="Marechal E."/>
            <person name="Cagnac O."/>
            <person name="Amato A."/>
        </authorList>
    </citation>
    <scope>NUCLEOTIDE SEQUENCE [LARGE SCALE GENOMIC DNA]</scope>
</reference>
<dbReference type="SMART" id="SM00242">
    <property type="entry name" value="MYSc"/>
    <property type="match status" value="1"/>
</dbReference>
<dbReference type="GO" id="GO:0005783">
    <property type="term" value="C:endoplasmic reticulum"/>
    <property type="evidence" value="ECO:0007669"/>
    <property type="project" value="InterPro"/>
</dbReference>
<evidence type="ECO:0000259" key="9">
    <source>
        <dbReference type="PROSITE" id="PS51456"/>
    </source>
</evidence>
<keyword evidence="4 6" id="KW-0505">Motor protein</keyword>
<dbReference type="GO" id="GO:0005524">
    <property type="term" value="F:ATP binding"/>
    <property type="evidence" value="ECO:0007669"/>
    <property type="project" value="UniProtKB-UniRule"/>
</dbReference>